<reference evidence="4" key="3">
    <citation type="submission" date="2020-06" db="EMBL/GenBank/DDBJ databases">
        <title>Helianthus annuus Genome sequencing and assembly Release 2.</title>
        <authorList>
            <person name="Gouzy J."/>
            <person name="Langlade N."/>
            <person name="Munos S."/>
        </authorList>
    </citation>
    <scope>NUCLEOTIDE SEQUENCE</scope>
    <source>
        <tissue evidence="4">Leaves</tissue>
    </source>
</reference>
<feature type="region of interest" description="Disordered" evidence="1">
    <location>
        <begin position="837"/>
        <end position="886"/>
    </location>
</feature>
<dbReference type="PANTHER" id="PTHR32166:SF88">
    <property type="entry name" value="HAT TRANSPOSON SUPERFAMILY"/>
    <property type="match status" value="1"/>
</dbReference>
<dbReference type="EMBL" id="CM007896">
    <property type="protein sequence ID" value="OTG19825.1"/>
    <property type="molecule type" value="Genomic_DNA"/>
</dbReference>
<dbReference type="EMBL" id="MNCJ02000317">
    <property type="protein sequence ID" value="KAF5819381.1"/>
    <property type="molecule type" value="Genomic_DNA"/>
</dbReference>
<feature type="compositionally biased region" description="Acidic residues" evidence="1">
    <location>
        <begin position="862"/>
        <end position="886"/>
    </location>
</feature>
<dbReference type="GO" id="GO:0046983">
    <property type="term" value="F:protein dimerization activity"/>
    <property type="evidence" value="ECO:0007669"/>
    <property type="project" value="InterPro"/>
</dbReference>
<protein>
    <submittedName>
        <fullName evidence="5">Putative zinc finger, BED-type</fullName>
    </submittedName>
    <submittedName>
        <fullName evidence="4">Transcription factor/ chromatin remodeling BED-type(Zn) family</fullName>
    </submittedName>
</protein>
<evidence type="ECO:0000256" key="1">
    <source>
        <dbReference type="SAM" id="MobiDB-lite"/>
    </source>
</evidence>
<reference evidence="5" key="2">
    <citation type="submission" date="2017-02" db="EMBL/GenBank/DDBJ databases">
        <title>Sunflower complete genome.</title>
        <authorList>
            <person name="Langlade N."/>
            <person name="Munos S."/>
        </authorList>
    </citation>
    <scope>NUCLEOTIDE SEQUENCE [LARGE SCALE GENOMIC DNA]</scope>
    <source>
        <tissue evidence="5">Leaves</tissue>
    </source>
</reference>
<sequence length="886" mass="101001">MEMKNVYYRKRKRKNTKQIDRIPKFSQLPRTASAPKSRYLPICSIKDVELDSYNSKDIQSSVTIACSDMSNDTIKVTLDPLSSRSTGPECRRRKTQTNDLQLAVTDAKLPGQKAQPLQYKECSILCKGSCGLPEVADGVNHHDQVHEIRTISASSTPSSTSISTDPARKYGTQDPTNRNNISCNYCGKVVKGGVYRLKQHFVGGFRNVTVCLRCPEHVREEMKIYMQKKEMSKVENVMNSRIRVNEYDLDDTEEDCSEAGGSTLPRRKKTRVKGFTDTPFTQNRKQTFNEVCNKELRDKACTEIAKWFYDAGIPSNAATYDSFNAMIEAVGQFGPGMKPPSMYELRVSLLNEQVKEVDNQVNEQRKEWANKGCSILCDEWHDPVVKKDIINFMVNSPKGSVFIKSIDVSNVSKDASVLFKILDAMVEEVGEDNVIQVVTDNASAYVEAGKMLEANRKHLYWTPCATRCLDLMLEDIGKQIPRVKSCLKNAMFANGYIHNFVGLVNLTRKFTNQRNLHRPAITRFATSFITLLQYHKQKNNLRKMIISQEWVDSKWSKNPKGKKLESIFLQESFWRNIVYTLKLTGPLVSLLRLVAGEKKLAVGYMYNAMDKAKETIRKSFNEKKEFYDKTFDIIDDRWECQLNRPLHAAGLYLNPSIFYDDVKLILEDEEIMDDLYSCIERLSPTVEDEDLILEELSKYQNAEGLFGKNAAIRQRKQKAPVEWWASFGYSAPKLQQFAIRVLNLTCTATTCEKNEGLFQHLHTKKRNRLAQERLNDTLYVKFNRALERRHTSEGPADPILVQDIDESNEWLMGRMEDDLEDDDLVFIGDDLTWSNVGRASKVSSDDGSGPSKDVKGKRRVEDEIEEDIGASGDEGDEPVLGSDDED</sequence>
<dbReference type="Proteomes" id="UP000215914">
    <property type="component" value="Chromosome 7"/>
</dbReference>
<feature type="compositionally biased region" description="Low complexity" evidence="1">
    <location>
        <begin position="152"/>
        <end position="165"/>
    </location>
</feature>
<dbReference type="OMA" id="NNNINHW"/>
<feature type="compositionally biased region" description="Polar residues" evidence="1">
    <location>
        <begin position="837"/>
        <end position="846"/>
    </location>
</feature>
<proteinExistence type="predicted"/>
<dbReference type="SUPFAM" id="SSF53098">
    <property type="entry name" value="Ribonuclease H-like"/>
    <property type="match status" value="1"/>
</dbReference>
<evidence type="ECO:0000313" key="4">
    <source>
        <dbReference type="EMBL" id="KAF5819381.1"/>
    </source>
</evidence>
<dbReference type="OrthoDB" id="2013475at2759"/>
<dbReference type="PANTHER" id="PTHR32166">
    <property type="entry name" value="OSJNBA0013A04.12 PROTEIN"/>
    <property type="match status" value="1"/>
</dbReference>
<feature type="domain" description="DUF659" evidence="2">
    <location>
        <begin position="340"/>
        <end position="490"/>
    </location>
</feature>
<dbReference type="InterPro" id="IPR007021">
    <property type="entry name" value="DUF659"/>
</dbReference>
<dbReference type="STRING" id="4232.A0A251U903"/>
<dbReference type="Pfam" id="PF05699">
    <property type="entry name" value="Dimer_Tnp_hAT"/>
    <property type="match status" value="1"/>
</dbReference>
<keyword evidence="6" id="KW-1185">Reference proteome</keyword>
<feature type="region of interest" description="Disordered" evidence="1">
    <location>
        <begin position="152"/>
        <end position="174"/>
    </location>
</feature>
<evidence type="ECO:0000313" key="5">
    <source>
        <dbReference type="EMBL" id="OTG19825.1"/>
    </source>
</evidence>
<dbReference type="Gramene" id="mRNA:HanXRQr2_Chr02g0076941">
    <property type="protein sequence ID" value="mRNA:HanXRQr2_Chr02g0076941"/>
    <property type="gene ID" value="HanXRQr2_Chr02g0076941"/>
</dbReference>
<evidence type="ECO:0000259" key="3">
    <source>
        <dbReference type="Pfam" id="PF05699"/>
    </source>
</evidence>
<dbReference type="Pfam" id="PF04937">
    <property type="entry name" value="DUF659"/>
    <property type="match status" value="1"/>
</dbReference>
<organism evidence="5 6">
    <name type="scientific">Helianthus annuus</name>
    <name type="common">Common sunflower</name>
    <dbReference type="NCBI Taxonomy" id="4232"/>
    <lineage>
        <taxon>Eukaryota</taxon>
        <taxon>Viridiplantae</taxon>
        <taxon>Streptophyta</taxon>
        <taxon>Embryophyta</taxon>
        <taxon>Tracheophyta</taxon>
        <taxon>Spermatophyta</taxon>
        <taxon>Magnoliopsida</taxon>
        <taxon>eudicotyledons</taxon>
        <taxon>Gunneridae</taxon>
        <taxon>Pentapetalae</taxon>
        <taxon>asterids</taxon>
        <taxon>campanulids</taxon>
        <taxon>Asterales</taxon>
        <taxon>Asteraceae</taxon>
        <taxon>Asteroideae</taxon>
        <taxon>Heliantheae alliance</taxon>
        <taxon>Heliantheae</taxon>
        <taxon>Helianthus</taxon>
    </lineage>
</organism>
<dbReference type="InterPro" id="IPR012337">
    <property type="entry name" value="RNaseH-like_sf"/>
</dbReference>
<dbReference type="AlphaFoldDB" id="A0A251U903"/>
<evidence type="ECO:0000313" key="6">
    <source>
        <dbReference type="Proteomes" id="UP000215914"/>
    </source>
</evidence>
<evidence type="ECO:0000259" key="2">
    <source>
        <dbReference type="Pfam" id="PF04937"/>
    </source>
</evidence>
<dbReference type="InterPro" id="IPR008906">
    <property type="entry name" value="HATC_C_dom"/>
</dbReference>
<reference evidence="4 6" key="1">
    <citation type="journal article" date="2017" name="Nature">
        <title>The sunflower genome provides insights into oil metabolism, flowering and Asterid evolution.</title>
        <authorList>
            <person name="Badouin H."/>
            <person name="Gouzy J."/>
            <person name="Grassa C.J."/>
            <person name="Murat F."/>
            <person name="Staton S.E."/>
            <person name="Cottret L."/>
            <person name="Lelandais-Briere C."/>
            <person name="Owens G.L."/>
            <person name="Carrere S."/>
            <person name="Mayjonade B."/>
            <person name="Legrand L."/>
            <person name="Gill N."/>
            <person name="Kane N.C."/>
            <person name="Bowers J.E."/>
            <person name="Hubner S."/>
            <person name="Bellec A."/>
            <person name="Berard A."/>
            <person name="Berges H."/>
            <person name="Blanchet N."/>
            <person name="Boniface M.C."/>
            <person name="Brunel D."/>
            <person name="Catrice O."/>
            <person name="Chaidir N."/>
            <person name="Claudel C."/>
            <person name="Donnadieu C."/>
            <person name="Faraut T."/>
            <person name="Fievet G."/>
            <person name="Helmstetter N."/>
            <person name="King M."/>
            <person name="Knapp S.J."/>
            <person name="Lai Z."/>
            <person name="Le Paslier M.C."/>
            <person name="Lippi Y."/>
            <person name="Lorenzon L."/>
            <person name="Mandel J.R."/>
            <person name="Marage G."/>
            <person name="Marchand G."/>
            <person name="Marquand E."/>
            <person name="Bret-Mestries E."/>
            <person name="Morien E."/>
            <person name="Nambeesan S."/>
            <person name="Nguyen T."/>
            <person name="Pegot-Espagnet P."/>
            <person name="Pouilly N."/>
            <person name="Raftis F."/>
            <person name="Sallet E."/>
            <person name="Schiex T."/>
            <person name="Thomas J."/>
            <person name="Vandecasteele C."/>
            <person name="Vares D."/>
            <person name="Vear F."/>
            <person name="Vautrin S."/>
            <person name="Crespi M."/>
            <person name="Mangin B."/>
            <person name="Burke J.M."/>
            <person name="Salse J."/>
            <person name="Munos S."/>
            <person name="Vincourt P."/>
            <person name="Rieseberg L.H."/>
            <person name="Langlade N.B."/>
        </authorList>
    </citation>
    <scope>NUCLEOTIDE SEQUENCE [LARGE SCALE GENOMIC DNA]</scope>
    <source>
        <strain evidence="6">cv. SF193</strain>
        <tissue evidence="4">Leaves</tissue>
    </source>
</reference>
<dbReference type="InParanoid" id="A0A251U903"/>
<name>A0A251U903_HELAN</name>
<feature type="domain" description="HAT C-terminal dimerisation" evidence="3">
    <location>
        <begin position="710"/>
        <end position="782"/>
    </location>
</feature>
<gene>
    <name evidence="5" type="ORF">HannXRQ_Chr07g0186221</name>
    <name evidence="4" type="ORF">HanXRQr2_Chr02g0076941</name>
</gene>
<accession>A0A251U903</accession>